<sequence length="474" mass="53437">MKPLNTAERVKPFRLVKYFTFTSLIVIFIGTIILSVLNTHWVRSMQYQKSEDYALLLIENLNHQVFLQFILPVGLKYGKIELRHKEQFERMDNVVRSTLHSFKVEMVNIYSKDDIIAYSFSEDLVGKQNLGGTSFSGAIDGKASSKLVQNGTFWEILLGIPKKIKIITFAPLRAEKPLSPISGPVLGVIEIRQDLSSDYQQIFKYQVLVICTISIVMGILLLTLIFVVKRGEGIIEKRALERIRLKDQLAKAKHLSSLGEMIAGVSHEIRNPLGIISSSAELLKKKMGPREPLNGIADIIVTEARRLNNIITDFLNYARPKAPNRSTCHINDVLDKNILFLDQQIKDKGYVIKTVFDNHHPCILADSDMLYQAFLNLLINAMQAMPDGGAIMITTHAEEDALWLYIEDEGNGVSPAVMEKIWDPFFTTKEKGTGLGLGIVKNIIEANDGMIRIDNRREKGARVTVKFPLDQEAQ</sequence>
<evidence type="ECO:0000256" key="9">
    <source>
        <dbReference type="SAM" id="Phobius"/>
    </source>
</evidence>
<dbReference type="InterPro" id="IPR003594">
    <property type="entry name" value="HATPase_dom"/>
</dbReference>
<evidence type="ECO:0000256" key="3">
    <source>
        <dbReference type="ARBA" id="ARBA00022553"/>
    </source>
</evidence>
<dbReference type="Pfam" id="PF02518">
    <property type="entry name" value="HATPase_c"/>
    <property type="match status" value="1"/>
</dbReference>
<keyword evidence="9" id="KW-1133">Transmembrane helix</keyword>
<keyword evidence="7" id="KW-0067">ATP-binding</keyword>
<dbReference type="KEGG" id="dov:DSCO28_48690"/>
<keyword evidence="9" id="KW-0472">Membrane</keyword>
<proteinExistence type="predicted"/>
<dbReference type="Gene3D" id="1.10.287.130">
    <property type="match status" value="1"/>
</dbReference>
<evidence type="ECO:0000256" key="5">
    <source>
        <dbReference type="ARBA" id="ARBA00022741"/>
    </source>
</evidence>
<dbReference type="CDD" id="cd00082">
    <property type="entry name" value="HisKA"/>
    <property type="match status" value="1"/>
</dbReference>
<dbReference type="PANTHER" id="PTHR43065:SF10">
    <property type="entry name" value="PEROXIDE STRESS-ACTIVATED HISTIDINE KINASE MAK3"/>
    <property type="match status" value="1"/>
</dbReference>
<dbReference type="PRINTS" id="PR00344">
    <property type="entry name" value="BCTRLSENSOR"/>
</dbReference>
<evidence type="ECO:0000256" key="8">
    <source>
        <dbReference type="ARBA" id="ARBA00023012"/>
    </source>
</evidence>
<dbReference type="EMBL" id="AP021876">
    <property type="protein sequence ID" value="BBO84303.1"/>
    <property type="molecule type" value="Genomic_DNA"/>
</dbReference>
<evidence type="ECO:0000256" key="6">
    <source>
        <dbReference type="ARBA" id="ARBA00022777"/>
    </source>
</evidence>
<dbReference type="GO" id="GO:0005524">
    <property type="term" value="F:ATP binding"/>
    <property type="evidence" value="ECO:0007669"/>
    <property type="project" value="UniProtKB-KW"/>
</dbReference>
<accession>A0A5K7ZVM8</accession>
<dbReference type="EC" id="2.7.13.3" evidence="2"/>
<protein>
    <recommendedName>
        <fullName evidence="2">histidine kinase</fullName>
        <ecNumber evidence="2">2.7.13.3</ecNumber>
    </recommendedName>
</protein>
<evidence type="ECO:0000256" key="1">
    <source>
        <dbReference type="ARBA" id="ARBA00000085"/>
    </source>
</evidence>
<name>A0A5K7ZVM8_9BACT</name>
<dbReference type="AlphaFoldDB" id="A0A5K7ZVM8"/>
<dbReference type="GO" id="GO:0000155">
    <property type="term" value="F:phosphorelay sensor kinase activity"/>
    <property type="evidence" value="ECO:0007669"/>
    <property type="project" value="InterPro"/>
</dbReference>
<keyword evidence="8" id="KW-0902">Two-component regulatory system</keyword>
<evidence type="ECO:0000256" key="7">
    <source>
        <dbReference type="ARBA" id="ARBA00022840"/>
    </source>
</evidence>
<dbReference type="SMART" id="SM00387">
    <property type="entry name" value="HATPase_c"/>
    <property type="match status" value="1"/>
</dbReference>
<feature type="transmembrane region" description="Helical" evidence="9">
    <location>
        <begin position="21"/>
        <end position="41"/>
    </location>
</feature>
<keyword evidence="3" id="KW-0597">Phosphoprotein</keyword>
<keyword evidence="5" id="KW-0547">Nucleotide-binding</keyword>
<dbReference type="RefSeq" id="WP_155324276.1">
    <property type="nucleotide sequence ID" value="NZ_AP021876.1"/>
</dbReference>
<evidence type="ECO:0000259" key="10">
    <source>
        <dbReference type="PROSITE" id="PS50109"/>
    </source>
</evidence>
<dbReference type="InterPro" id="IPR036890">
    <property type="entry name" value="HATPase_C_sf"/>
</dbReference>
<keyword evidence="4" id="KW-0808">Transferase</keyword>
<feature type="domain" description="Histidine kinase" evidence="10">
    <location>
        <begin position="264"/>
        <end position="471"/>
    </location>
</feature>
<evidence type="ECO:0000256" key="2">
    <source>
        <dbReference type="ARBA" id="ARBA00012438"/>
    </source>
</evidence>
<dbReference type="Proteomes" id="UP000425960">
    <property type="component" value="Chromosome"/>
</dbReference>
<gene>
    <name evidence="11" type="ORF">DSCO28_48690</name>
</gene>
<feature type="transmembrane region" description="Helical" evidence="9">
    <location>
        <begin position="207"/>
        <end position="228"/>
    </location>
</feature>
<evidence type="ECO:0000313" key="12">
    <source>
        <dbReference type="Proteomes" id="UP000425960"/>
    </source>
</evidence>
<dbReference type="SUPFAM" id="SSF55874">
    <property type="entry name" value="ATPase domain of HSP90 chaperone/DNA topoisomerase II/histidine kinase"/>
    <property type="match status" value="1"/>
</dbReference>
<dbReference type="InterPro" id="IPR005467">
    <property type="entry name" value="His_kinase_dom"/>
</dbReference>
<keyword evidence="6 11" id="KW-0418">Kinase</keyword>
<dbReference type="Gene3D" id="3.30.565.10">
    <property type="entry name" value="Histidine kinase-like ATPase, C-terminal domain"/>
    <property type="match status" value="1"/>
</dbReference>
<dbReference type="PROSITE" id="PS50109">
    <property type="entry name" value="HIS_KIN"/>
    <property type="match status" value="1"/>
</dbReference>
<keyword evidence="9" id="KW-0812">Transmembrane</keyword>
<dbReference type="SUPFAM" id="SSF47384">
    <property type="entry name" value="Homodimeric domain of signal transducing histidine kinase"/>
    <property type="match status" value="1"/>
</dbReference>
<dbReference type="InterPro" id="IPR004358">
    <property type="entry name" value="Sig_transdc_His_kin-like_C"/>
</dbReference>
<comment type="catalytic activity">
    <reaction evidence="1">
        <text>ATP + protein L-histidine = ADP + protein N-phospho-L-histidine.</text>
        <dbReference type="EC" id="2.7.13.3"/>
    </reaction>
</comment>
<evidence type="ECO:0000256" key="4">
    <source>
        <dbReference type="ARBA" id="ARBA00022679"/>
    </source>
</evidence>
<dbReference type="SMART" id="SM00388">
    <property type="entry name" value="HisKA"/>
    <property type="match status" value="1"/>
</dbReference>
<dbReference type="PANTHER" id="PTHR43065">
    <property type="entry name" value="SENSOR HISTIDINE KINASE"/>
    <property type="match status" value="1"/>
</dbReference>
<organism evidence="11 12">
    <name type="scientific">Desulfosarcina ovata subsp. sediminis</name>
    <dbReference type="NCBI Taxonomy" id="885957"/>
    <lineage>
        <taxon>Bacteria</taxon>
        <taxon>Pseudomonadati</taxon>
        <taxon>Thermodesulfobacteriota</taxon>
        <taxon>Desulfobacteria</taxon>
        <taxon>Desulfobacterales</taxon>
        <taxon>Desulfosarcinaceae</taxon>
        <taxon>Desulfosarcina</taxon>
    </lineage>
</organism>
<dbReference type="InterPro" id="IPR003661">
    <property type="entry name" value="HisK_dim/P_dom"/>
</dbReference>
<reference evidence="11 12" key="1">
    <citation type="submission" date="2019-11" db="EMBL/GenBank/DDBJ databases">
        <title>Comparative genomics of hydrocarbon-degrading Desulfosarcina strains.</title>
        <authorList>
            <person name="Watanabe M."/>
            <person name="Kojima H."/>
            <person name="Fukui M."/>
        </authorList>
    </citation>
    <scope>NUCLEOTIDE SEQUENCE [LARGE SCALE GENOMIC DNA]</scope>
    <source>
        <strain evidence="11 12">28bB2T</strain>
    </source>
</reference>
<evidence type="ECO:0000313" key="11">
    <source>
        <dbReference type="EMBL" id="BBO84303.1"/>
    </source>
</evidence>
<dbReference type="Pfam" id="PF00512">
    <property type="entry name" value="HisKA"/>
    <property type="match status" value="1"/>
</dbReference>
<dbReference type="InterPro" id="IPR036097">
    <property type="entry name" value="HisK_dim/P_sf"/>
</dbReference>